<evidence type="ECO:0000313" key="2">
    <source>
        <dbReference type="EMBL" id="CCM78430.1"/>
    </source>
</evidence>
<dbReference type="AlphaFoldDB" id="K0Q227"/>
<accession>K0Q227</accession>
<comment type="caution">
    <text evidence="2">The sequence shown here is derived from an EMBL/GenBank/DDBJ whole genome shotgun (WGS) entry which is preliminary data.</text>
</comment>
<dbReference type="HOGENOM" id="CLU_105866_0_0_5"/>
<dbReference type="EMBL" id="CANI01000039">
    <property type="protein sequence ID" value="CCM78430.1"/>
    <property type="molecule type" value="Genomic_DNA"/>
</dbReference>
<proteinExistence type="predicted"/>
<sequence>MTFKRTILIAAPLAGLALYAGAVPAQDAISAPAAKSIGAPSHQKTELVPSLIVMNSSGATLKGDTLTLTSISDNSILFADRPVRSAGHALTKHLLEEWAQGGSFEKDPPNATVSVLNRNGAGVEDAVVVLKEPKLEGTNLTFKVDVLEGGLSKADGPASIFIDIIGMPRTPMSFAGVARRTAFRGAWYAGAAAGAAAAYGRPACGFYPYPPCY</sequence>
<feature type="signal peptide" evidence="1">
    <location>
        <begin position="1"/>
        <end position="25"/>
    </location>
</feature>
<dbReference type="eggNOG" id="ENOG502ZBKY">
    <property type="taxonomic scope" value="Bacteria"/>
</dbReference>
<evidence type="ECO:0000256" key="1">
    <source>
        <dbReference type="SAM" id="SignalP"/>
    </source>
</evidence>
<evidence type="ECO:0000313" key="3">
    <source>
        <dbReference type="Proteomes" id="UP000009319"/>
    </source>
</evidence>
<organism evidence="2 3">
    <name type="scientific">Rhizobium mesoamericanum STM3625</name>
    <dbReference type="NCBI Taxonomy" id="1211777"/>
    <lineage>
        <taxon>Bacteria</taxon>
        <taxon>Pseudomonadati</taxon>
        <taxon>Pseudomonadota</taxon>
        <taxon>Alphaproteobacteria</taxon>
        <taxon>Hyphomicrobiales</taxon>
        <taxon>Rhizobiaceae</taxon>
        <taxon>Rhizobium/Agrobacterium group</taxon>
        <taxon>Rhizobium</taxon>
    </lineage>
</organism>
<dbReference type="Proteomes" id="UP000009319">
    <property type="component" value="Unassembled WGS sequence"/>
</dbReference>
<gene>
    <name evidence="2" type="ORF">BN77_p11107</name>
</gene>
<keyword evidence="3" id="KW-1185">Reference proteome</keyword>
<dbReference type="RefSeq" id="WP_007537375.1">
    <property type="nucleotide sequence ID" value="NZ_HF536773.1"/>
</dbReference>
<keyword evidence="1" id="KW-0732">Signal</keyword>
<name>K0Q227_9HYPH</name>
<dbReference type="STRING" id="1211777.BN77_p11107"/>
<feature type="chain" id="PRO_5003836337" evidence="1">
    <location>
        <begin position="26"/>
        <end position="213"/>
    </location>
</feature>
<reference evidence="2 3" key="1">
    <citation type="journal article" date="2013" name="Genome Announc.">
        <title>Draft Genome Sequence of Rhizobium mesoamericanum STM3625, a Nitrogen-Fixing Symbiont of Mimosa pudica Isolated in French Guiana (South America).</title>
        <authorList>
            <person name="Moulin L."/>
            <person name="Mornico D."/>
            <person name="Melkonian R."/>
            <person name="Klonowska A."/>
        </authorList>
    </citation>
    <scope>NUCLEOTIDE SEQUENCE [LARGE SCALE GENOMIC DNA]</scope>
    <source>
        <strain evidence="2 3">STM3625</strain>
    </source>
</reference>
<protein>
    <submittedName>
        <fullName evidence="2">Uncharacterized protein</fullName>
    </submittedName>
</protein>